<dbReference type="eggNOG" id="ENOG502TB4S">
    <property type="taxonomic scope" value="Eukaryota"/>
</dbReference>
<dbReference type="EMBL" id="GL379836">
    <property type="protein sequence ID" value="EGT52364.1"/>
    <property type="molecule type" value="Genomic_DNA"/>
</dbReference>
<organism evidence="3">
    <name type="scientific">Caenorhabditis brenneri</name>
    <name type="common">Nematode worm</name>
    <dbReference type="NCBI Taxonomy" id="135651"/>
    <lineage>
        <taxon>Eukaryota</taxon>
        <taxon>Metazoa</taxon>
        <taxon>Ecdysozoa</taxon>
        <taxon>Nematoda</taxon>
        <taxon>Chromadorea</taxon>
        <taxon>Rhabditida</taxon>
        <taxon>Rhabditina</taxon>
        <taxon>Rhabditomorpha</taxon>
        <taxon>Rhabditoidea</taxon>
        <taxon>Rhabditidae</taxon>
        <taxon>Peloderinae</taxon>
        <taxon>Caenorhabditis</taxon>
    </lineage>
</organism>
<reference evidence="3" key="1">
    <citation type="submission" date="2011-07" db="EMBL/GenBank/DDBJ databases">
        <authorList>
            <consortium name="Caenorhabditis brenneri Sequencing and Analysis Consortium"/>
            <person name="Wilson R.K."/>
        </authorList>
    </citation>
    <scope>NUCLEOTIDE SEQUENCE [LARGE SCALE GENOMIC DNA]</scope>
    <source>
        <strain evidence="3">PB2801</strain>
    </source>
</reference>
<dbReference type="HOGENOM" id="CLU_2266100_0_0_1"/>
<dbReference type="InParanoid" id="G0N431"/>
<feature type="region of interest" description="Disordered" evidence="1">
    <location>
        <begin position="20"/>
        <end position="40"/>
    </location>
</feature>
<proteinExistence type="predicted"/>
<gene>
    <name evidence="2" type="ORF">CAEBREN_23191</name>
</gene>
<evidence type="ECO:0000256" key="1">
    <source>
        <dbReference type="SAM" id="MobiDB-lite"/>
    </source>
</evidence>
<evidence type="ECO:0000313" key="2">
    <source>
        <dbReference type="EMBL" id="EGT52364.1"/>
    </source>
</evidence>
<name>G0N431_CAEBE</name>
<accession>G0N431</accession>
<dbReference type="Proteomes" id="UP000008068">
    <property type="component" value="Unassembled WGS sequence"/>
</dbReference>
<dbReference type="OrthoDB" id="5875794at2759"/>
<keyword evidence="3" id="KW-1185">Reference proteome</keyword>
<protein>
    <submittedName>
        <fullName evidence="2">Uncharacterized protein</fullName>
    </submittedName>
</protein>
<sequence>MDCPCLVWNLLKFKKKKKQKTLDLEEEEEEEIQKPKKGKKKKPCLLGLHISLLNSLSKWMDRNIHKRTASRNTQNFVNMVECYLCWKLLKNNLGASRSKVQLY</sequence>
<dbReference type="OMA" id="MVECYLC"/>
<dbReference type="AlphaFoldDB" id="G0N431"/>
<evidence type="ECO:0000313" key="3">
    <source>
        <dbReference type="Proteomes" id="UP000008068"/>
    </source>
</evidence>